<protein>
    <recommendedName>
        <fullName evidence="4">Secreted protein</fullName>
    </recommendedName>
</protein>
<dbReference type="EMBL" id="BPLR01017310">
    <property type="protein sequence ID" value="GIY90307.1"/>
    <property type="molecule type" value="Genomic_DNA"/>
</dbReference>
<organism evidence="2 3">
    <name type="scientific">Caerostris extrusa</name>
    <name type="common">Bark spider</name>
    <name type="synonym">Caerostris bankana</name>
    <dbReference type="NCBI Taxonomy" id="172846"/>
    <lineage>
        <taxon>Eukaryota</taxon>
        <taxon>Metazoa</taxon>
        <taxon>Ecdysozoa</taxon>
        <taxon>Arthropoda</taxon>
        <taxon>Chelicerata</taxon>
        <taxon>Arachnida</taxon>
        <taxon>Araneae</taxon>
        <taxon>Araneomorphae</taxon>
        <taxon>Entelegynae</taxon>
        <taxon>Araneoidea</taxon>
        <taxon>Araneidae</taxon>
        <taxon>Caerostris</taxon>
    </lineage>
</organism>
<evidence type="ECO:0008006" key="4">
    <source>
        <dbReference type="Google" id="ProtNLM"/>
    </source>
</evidence>
<comment type="caution">
    <text evidence="2">The sequence shown here is derived from an EMBL/GenBank/DDBJ whole genome shotgun (WGS) entry which is preliminary data.</text>
</comment>
<evidence type="ECO:0000313" key="3">
    <source>
        <dbReference type="Proteomes" id="UP001054945"/>
    </source>
</evidence>
<accession>A0AAV4X543</accession>
<feature type="signal peptide" evidence="1">
    <location>
        <begin position="1"/>
        <end position="18"/>
    </location>
</feature>
<feature type="chain" id="PRO_5043663356" description="Secreted protein" evidence="1">
    <location>
        <begin position="19"/>
        <end position="70"/>
    </location>
</feature>
<dbReference type="Proteomes" id="UP001054945">
    <property type="component" value="Unassembled WGS sequence"/>
</dbReference>
<evidence type="ECO:0000313" key="2">
    <source>
        <dbReference type="EMBL" id="GIY90307.1"/>
    </source>
</evidence>
<reference evidence="2 3" key="1">
    <citation type="submission" date="2021-06" db="EMBL/GenBank/DDBJ databases">
        <title>Caerostris extrusa draft genome.</title>
        <authorList>
            <person name="Kono N."/>
            <person name="Arakawa K."/>
        </authorList>
    </citation>
    <scope>NUCLEOTIDE SEQUENCE [LARGE SCALE GENOMIC DNA]</scope>
</reference>
<proteinExistence type="predicted"/>
<dbReference type="AlphaFoldDB" id="A0AAV4X543"/>
<name>A0AAV4X543_CAEEX</name>
<gene>
    <name evidence="2" type="ORF">CEXT_257131</name>
</gene>
<keyword evidence="3" id="KW-1185">Reference proteome</keyword>
<evidence type="ECO:0000256" key="1">
    <source>
        <dbReference type="SAM" id="SignalP"/>
    </source>
</evidence>
<keyword evidence="1" id="KW-0732">Signal</keyword>
<sequence length="70" mass="7961">MTNWVVIISFFFVRSGNANDDPHRPINVLSSKICEWEFETHPPPLGLVSCPMGRRSGMVRNTGRKMCVKL</sequence>